<name>A0A8J6J1H1_9FIRM</name>
<dbReference type="InterPro" id="IPR002543">
    <property type="entry name" value="FtsK_dom"/>
</dbReference>
<feature type="compositionally biased region" description="Basic and acidic residues" evidence="6">
    <location>
        <begin position="330"/>
        <end position="354"/>
    </location>
</feature>
<dbReference type="CDD" id="cd01127">
    <property type="entry name" value="TrwB_TraG_TraD_VirD4"/>
    <property type="match status" value="1"/>
</dbReference>
<protein>
    <submittedName>
        <fullName evidence="9">DNA translocase FtsK</fullName>
    </submittedName>
</protein>
<keyword evidence="2 5" id="KW-0547">Nucleotide-binding</keyword>
<keyword evidence="7" id="KW-0472">Membrane</keyword>
<feature type="region of interest" description="Disordered" evidence="6">
    <location>
        <begin position="861"/>
        <end position="905"/>
    </location>
</feature>
<feature type="region of interest" description="Disordered" evidence="6">
    <location>
        <begin position="210"/>
        <end position="356"/>
    </location>
</feature>
<evidence type="ECO:0000256" key="4">
    <source>
        <dbReference type="ARBA" id="ARBA00023125"/>
    </source>
</evidence>
<dbReference type="InterPro" id="IPR036390">
    <property type="entry name" value="WH_DNA-bd_sf"/>
</dbReference>
<feature type="binding site" evidence="5">
    <location>
        <begin position="529"/>
        <end position="536"/>
    </location>
    <ligand>
        <name>ATP</name>
        <dbReference type="ChEBI" id="CHEBI:30616"/>
    </ligand>
</feature>
<feature type="compositionally biased region" description="Basic and acidic residues" evidence="6">
    <location>
        <begin position="262"/>
        <end position="274"/>
    </location>
</feature>
<keyword evidence="7" id="KW-1133">Transmembrane helix</keyword>
<dbReference type="SUPFAM" id="SSF46785">
    <property type="entry name" value="Winged helix' DNA-binding domain"/>
    <property type="match status" value="1"/>
</dbReference>
<dbReference type="InterPro" id="IPR036388">
    <property type="entry name" value="WH-like_DNA-bd_sf"/>
</dbReference>
<feature type="compositionally biased region" description="Low complexity" evidence="6">
    <location>
        <begin position="288"/>
        <end position="298"/>
    </location>
</feature>
<dbReference type="Gene3D" id="3.30.980.40">
    <property type="match status" value="1"/>
</dbReference>
<keyword evidence="7" id="KW-0812">Transmembrane</keyword>
<feature type="transmembrane region" description="Helical" evidence="7">
    <location>
        <begin position="177"/>
        <end position="196"/>
    </location>
</feature>
<dbReference type="Gene3D" id="3.40.50.300">
    <property type="entry name" value="P-loop containing nucleotide triphosphate hydrolases"/>
    <property type="match status" value="1"/>
</dbReference>
<evidence type="ECO:0000256" key="6">
    <source>
        <dbReference type="SAM" id="MobiDB-lite"/>
    </source>
</evidence>
<feature type="compositionally biased region" description="Basic and acidic residues" evidence="6">
    <location>
        <begin position="210"/>
        <end position="231"/>
    </location>
</feature>
<evidence type="ECO:0000256" key="1">
    <source>
        <dbReference type="ARBA" id="ARBA00006474"/>
    </source>
</evidence>
<dbReference type="InterPro" id="IPR041027">
    <property type="entry name" value="FtsK_alpha"/>
</dbReference>
<dbReference type="EMBL" id="JACOPO010000003">
    <property type="protein sequence ID" value="MBC5722519.1"/>
    <property type="molecule type" value="Genomic_DNA"/>
</dbReference>
<evidence type="ECO:0000256" key="3">
    <source>
        <dbReference type="ARBA" id="ARBA00022840"/>
    </source>
</evidence>
<dbReference type="Pfam" id="PF17854">
    <property type="entry name" value="FtsK_alpha"/>
    <property type="match status" value="1"/>
</dbReference>
<feature type="compositionally biased region" description="Low complexity" evidence="6">
    <location>
        <begin position="13"/>
        <end position="33"/>
    </location>
</feature>
<sequence>MATTQKRSGGGRSASSGGKRTTSAARSKPAAKSSRADTSSHRPFRREVGAVVCLLLAIFSSFGYFKMEAIFITFFVGLVKGLVGYGFWLVPPALLLGAYILAFHRGRPVRLRLTCALLLPLMVAGVFHGMLSDPLPWNGALVKELWNSGEAMRSGGVLAGVLAQACVSLFTSLGSTIIFAMGAILMGLAAFDRSLVDVADWVFNRPKYEYEPEPEQPRRSRTEERQGERAAESLSQTRTRRSEIDIPVDEGPLVGKEPPAPQEKKRLGFFDRKARVPAPDQLLKGSTEQESVPPAAEPEAVEEQPPAPAAERPRPIPVVPPVTVAPPSVLEERPAVPPTPRKDEQPQKVTRQEAEEAAVQVAQDIQETMDQGSPPYQYPPLSLLTEGTGDIGGEALVELNANRQRLADTIHSFGIDANIVNVTRGPSVTRYELELDQGVRLNKLTNLADDIALALGATGVRIAPIPDQISMVGIEVPNKLVSPVNIHSVIGSTAFTNSASKVSFAVGKDIGGNCIVGNIAKMPHLLIAGTTGSGKSVCTNSLIISLLYKATPEEVRLIMVDPKMVELGIYNGIPHLLIPVVTDPKKAAGALQWAVTEMMKRYRSFAEVGVRDLASYNAKAAKTEGMEKMPQIVVIIDELADLMLVAAKEVEESICRVAQMGRASGMHLIIATQRPSADVITGLMKANIPSRIAFAVASSLESRIILDITGAEKLVGRGDMLYFPLGAGKPTRVQGCLISDQEVASVVEFVKRSGSAQYDDNVMQEIEQHAAEKEKGTKGVGGSAPDEVSDEYDELIDAAAEVVVETGMASVSMLQRRLKLGYARAARLVDQLEEKGIVGPFEGSKPRQVLITKEQWQELKYRQGVGAPPPQTEAEIPDRTDLDSTQVDPPFDVEESLDRAEEDTL</sequence>
<dbReference type="InterPro" id="IPR027417">
    <property type="entry name" value="P-loop_NTPase"/>
</dbReference>
<feature type="transmembrane region" description="Helical" evidence="7">
    <location>
        <begin position="85"/>
        <end position="104"/>
    </location>
</feature>
<proteinExistence type="inferred from homology"/>
<dbReference type="PANTHER" id="PTHR22683">
    <property type="entry name" value="SPORULATION PROTEIN RELATED"/>
    <property type="match status" value="1"/>
</dbReference>
<feature type="transmembrane region" description="Helical" evidence="7">
    <location>
        <begin position="48"/>
        <end position="65"/>
    </location>
</feature>
<dbReference type="InterPro" id="IPR003593">
    <property type="entry name" value="AAA+_ATPase"/>
</dbReference>
<accession>A0A8J6J1H1</accession>
<evidence type="ECO:0000256" key="2">
    <source>
        <dbReference type="ARBA" id="ARBA00022741"/>
    </source>
</evidence>
<feature type="region of interest" description="Disordered" evidence="6">
    <location>
        <begin position="1"/>
        <end position="40"/>
    </location>
</feature>
<dbReference type="GO" id="GO:0016020">
    <property type="term" value="C:membrane"/>
    <property type="evidence" value="ECO:0007669"/>
    <property type="project" value="UniProtKB-SubCell"/>
</dbReference>
<comment type="caution">
    <text evidence="9">The sequence shown here is derived from an EMBL/GenBank/DDBJ whole genome shotgun (WGS) entry which is preliminary data.</text>
</comment>
<dbReference type="InterPro" id="IPR018541">
    <property type="entry name" value="Ftsk_gamma"/>
</dbReference>
<evidence type="ECO:0000259" key="8">
    <source>
        <dbReference type="PROSITE" id="PS50901"/>
    </source>
</evidence>
<organism evidence="9 10">
    <name type="scientific">Flintibacter hominis</name>
    <dbReference type="NCBI Taxonomy" id="2763048"/>
    <lineage>
        <taxon>Bacteria</taxon>
        <taxon>Bacillati</taxon>
        <taxon>Bacillota</taxon>
        <taxon>Clostridia</taxon>
        <taxon>Eubacteriales</taxon>
        <taxon>Flintibacter</taxon>
    </lineage>
</organism>
<dbReference type="GO" id="GO:0003677">
    <property type="term" value="F:DNA binding"/>
    <property type="evidence" value="ECO:0007669"/>
    <property type="project" value="UniProtKB-KW"/>
</dbReference>
<dbReference type="PANTHER" id="PTHR22683:SF41">
    <property type="entry name" value="DNA TRANSLOCASE FTSK"/>
    <property type="match status" value="1"/>
</dbReference>
<dbReference type="InterPro" id="IPR050206">
    <property type="entry name" value="FtsK/SpoIIIE/SftA"/>
</dbReference>
<keyword evidence="4" id="KW-0238">DNA-binding</keyword>
<dbReference type="PROSITE" id="PS50901">
    <property type="entry name" value="FTSK"/>
    <property type="match status" value="1"/>
</dbReference>
<dbReference type="SUPFAM" id="SSF52540">
    <property type="entry name" value="P-loop containing nucleoside triphosphate hydrolases"/>
    <property type="match status" value="1"/>
</dbReference>
<dbReference type="SMART" id="SM00382">
    <property type="entry name" value="AAA"/>
    <property type="match status" value="1"/>
</dbReference>
<evidence type="ECO:0000313" key="10">
    <source>
        <dbReference type="Proteomes" id="UP000628736"/>
    </source>
</evidence>
<keyword evidence="3 5" id="KW-0067">ATP-binding</keyword>
<comment type="similarity">
    <text evidence="1">Belongs to the FtsK/SpoIIIE/SftA family.</text>
</comment>
<evidence type="ECO:0000256" key="7">
    <source>
        <dbReference type="SAM" id="Phobius"/>
    </source>
</evidence>
<feature type="domain" description="FtsK" evidence="8">
    <location>
        <begin position="512"/>
        <end position="703"/>
    </location>
</feature>
<evidence type="ECO:0000313" key="9">
    <source>
        <dbReference type="EMBL" id="MBC5722519.1"/>
    </source>
</evidence>
<feature type="compositionally biased region" description="Pro residues" evidence="6">
    <location>
        <begin position="315"/>
        <end position="324"/>
    </location>
</feature>
<feature type="compositionally biased region" description="Acidic residues" evidence="6">
    <location>
        <begin position="891"/>
        <end position="905"/>
    </location>
</feature>
<evidence type="ECO:0000256" key="5">
    <source>
        <dbReference type="PROSITE-ProRule" id="PRU00289"/>
    </source>
</evidence>
<dbReference type="Pfam" id="PF01580">
    <property type="entry name" value="FtsK_SpoIIIE"/>
    <property type="match status" value="1"/>
</dbReference>
<dbReference type="Gene3D" id="1.10.10.10">
    <property type="entry name" value="Winged helix-like DNA-binding domain superfamily/Winged helix DNA-binding domain"/>
    <property type="match status" value="1"/>
</dbReference>
<reference evidence="9" key="1">
    <citation type="submission" date="2020-08" db="EMBL/GenBank/DDBJ databases">
        <title>Genome public.</title>
        <authorList>
            <person name="Liu C."/>
            <person name="Sun Q."/>
        </authorList>
    </citation>
    <scope>NUCLEOTIDE SEQUENCE</scope>
    <source>
        <strain evidence="9">NSJ-23</strain>
    </source>
</reference>
<gene>
    <name evidence="9" type="ORF">H8S11_06815</name>
</gene>
<keyword evidence="10" id="KW-1185">Reference proteome</keyword>
<dbReference type="GO" id="GO:0005524">
    <property type="term" value="F:ATP binding"/>
    <property type="evidence" value="ECO:0007669"/>
    <property type="project" value="UniProtKB-UniRule"/>
</dbReference>
<dbReference type="SMART" id="SM00843">
    <property type="entry name" value="Ftsk_gamma"/>
    <property type="match status" value="1"/>
</dbReference>
<dbReference type="RefSeq" id="WP_186852612.1">
    <property type="nucleotide sequence ID" value="NZ_JACOPO010000003.1"/>
</dbReference>
<dbReference type="Pfam" id="PF09397">
    <property type="entry name" value="FtsK_gamma"/>
    <property type="match status" value="1"/>
</dbReference>
<dbReference type="AlphaFoldDB" id="A0A8J6J1H1"/>
<dbReference type="Proteomes" id="UP000628736">
    <property type="component" value="Unassembled WGS sequence"/>
</dbReference>